<reference evidence="1" key="2">
    <citation type="journal article" date="2021" name="PeerJ">
        <title>Extensive microbial diversity within the chicken gut microbiome revealed by metagenomics and culture.</title>
        <authorList>
            <person name="Gilroy R."/>
            <person name="Ravi A."/>
            <person name="Getino M."/>
            <person name="Pursley I."/>
            <person name="Horton D.L."/>
            <person name="Alikhan N.F."/>
            <person name="Baker D."/>
            <person name="Gharbi K."/>
            <person name="Hall N."/>
            <person name="Watson M."/>
            <person name="Adriaenssens E.M."/>
            <person name="Foster-Nyarko E."/>
            <person name="Jarju S."/>
            <person name="Secka A."/>
            <person name="Antonio M."/>
            <person name="Oren A."/>
            <person name="Chaudhuri R.R."/>
            <person name="La Ragione R."/>
            <person name="Hildebrand F."/>
            <person name="Pallen M.J."/>
        </authorList>
    </citation>
    <scope>NUCLEOTIDE SEQUENCE</scope>
    <source>
        <strain evidence="1">6276</strain>
    </source>
</reference>
<dbReference type="AlphaFoldDB" id="A0A9D1F1I3"/>
<dbReference type="Proteomes" id="UP000823928">
    <property type="component" value="Unassembled WGS sequence"/>
</dbReference>
<evidence type="ECO:0000313" key="1">
    <source>
        <dbReference type="EMBL" id="HIS37843.1"/>
    </source>
</evidence>
<evidence type="ECO:0000313" key="2">
    <source>
        <dbReference type="Proteomes" id="UP000823928"/>
    </source>
</evidence>
<comment type="caution">
    <text evidence="1">The sequence shown here is derived from an EMBL/GenBank/DDBJ whole genome shotgun (WGS) entry which is preliminary data.</text>
</comment>
<sequence>MSTVEKTCSCFGHSHVDMTDELKARTRIEIDRAVEDGVRIFLFGGRSDFDDLCYDLVTEKRRSATQN</sequence>
<organism evidence="1 2">
    <name type="scientific">Candidatus Scatousia excrementigallinarum</name>
    <dbReference type="NCBI Taxonomy" id="2840935"/>
    <lineage>
        <taxon>Bacteria</taxon>
        <taxon>Candidatus Scatousia</taxon>
    </lineage>
</organism>
<gene>
    <name evidence="1" type="ORF">IAC10_14660</name>
</gene>
<reference evidence="1" key="1">
    <citation type="submission" date="2020-10" db="EMBL/GenBank/DDBJ databases">
        <authorList>
            <person name="Gilroy R."/>
        </authorList>
    </citation>
    <scope>NUCLEOTIDE SEQUENCE</scope>
    <source>
        <strain evidence="1">6276</strain>
    </source>
</reference>
<name>A0A9D1F1I3_9BACT</name>
<dbReference type="EMBL" id="DVIU01000300">
    <property type="protein sequence ID" value="HIS37843.1"/>
    <property type="molecule type" value="Genomic_DNA"/>
</dbReference>
<protein>
    <submittedName>
        <fullName evidence="1">Uncharacterized protein</fullName>
    </submittedName>
</protein>
<accession>A0A9D1F1I3</accession>
<proteinExistence type="predicted"/>